<dbReference type="NCBIfam" id="TIGR00745">
    <property type="entry name" value="apbA_panE"/>
    <property type="match status" value="1"/>
</dbReference>
<keyword evidence="14" id="KW-1185">Reference proteome</keyword>
<gene>
    <name evidence="13" type="primary">panE</name>
    <name evidence="13" type="ORF">ABVT11_04230</name>
</gene>
<reference evidence="13 14" key="1">
    <citation type="submission" date="2024-07" db="EMBL/GenBank/DDBJ databases">
        <title>Uliginosibacterium paludis KCTC:42655.</title>
        <authorList>
            <person name="Kim M.K."/>
        </authorList>
    </citation>
    <scope>NUCLEOTIDE SEQUENCE [LARGE SCALE GENOMIC DNA]</scope>
    <source>
        <strain evidence="13 14">KCTC 42655</strain>
    </source>
</reference>
<comment type="function">
    <text evidence="10">Catalyzes the NADPH-dependent reduction of ketopantoate into pantoic acid.</text>
</comment>
<dbReference type="GO" id="GO:0008677">
    <property type="term" value="F:2-dehydropantoate 2-reductase activity"/>
    <property type="evidence" value="ECO:0007669"/>
    <property type="project" value="UniProtKB-EC"/>
</dbReference>
<dbReference type="Gene3D" id="3.40.50.720">
    <property type="entry name" value="NAD(P)-binding Rossmann-like Domain"/>
    <property type="match status" value="1"/>
</dbReference>
<evidence type="ECO:0000256" key="1">
    <source>
        <dbReference type="ARBA" id="ARBA00004994"/>
    </source>
</evidence>
<evidence type="ECO:0000256" key="6">
    <source>
        <dbReference type="ARBA" id="ARBA00022857"/>
    </source>
</evidence>
<evidence type="ECO:0000256" key="4">
    <source>
        <dbReference type="ARBA" id="ARBA00019465"/>
    </source>
</evidence>
<comment type="pathway">
    <text evidence="1 10">Cofactor biosynthesis; (R)-pantothenate biosynthesis; (R)-pantoate from 3-methyl-2-oxobutanoate: step 2/2.</text>
</comment>
<evidence type="ECO:0000256" key="3">
    <source>
        <dbReference type="ARBA" id="ARBA00013014"/>
    </source>
</evidence>
<dbReference type="InterPro" id="IPR036291">
    <property type="entry name" value="NAD(P)-bd_dom_sf"/>
</dbReference>
<dbReference type="InterPro" id="IPR013332">
    <property type="entry name" value="KPR_N"/>
</dbReference>
<dbReference type="InterPro" id="IPR008927">
    <property type="entry name" value="6-PGluconate_DH-like_C_sf"/>
</dbReference>
<comment type="catalytic activity">
    <reaction evidence="9 10">
        <text>(R)-pantoate + NADP(+) = 2-dehydropantoate + NADPH + H(+)</text>
        <dbReference type="Rhea" id="RHEA:16233"/>
        <dbReference type="ChEBI" id="CHEBI:11561"/>
        <dbReference type="ChEBI" id="CHEBI:15378"/>
        <dbReference type="ChEBI" id="CHEBI:15980"/>
        <dbReference type="ChEBI" id="CHEBI:57783"/>
        <dbReference type="ChEBI" id="CHEBI:58349"/>
        <dbReference type="EC" id="1.1.1.169"/>
    </reaction>
</comment>
<dbReference type="PANTHER" id="PTHR21708:SF26">
    <property type="entry name" value="2-DEHYDROPANTOATE 2-REDUCTASE"/>
    <property type="match status" value="1"/>
</dbReference>
<dbReference type="SUPFAM" id="SSF51735">
    <property type="entry name" value="NAD(P)-binding Rossmann-fold domains"/>
    <property type="match status" value="1"/>
</dbReference>
<dbReference type="InterPro" id="IPR051402">
    <property type="entry name" value="KPR-Related"/>
</dbReference>
<evidence type="ECO:0000256" key="5">
    <source>
        <dbReference type="ARBA" id="ARBA00022655"/>
    </source>
</evidence>
<evidence type="ECO:0000313" key="13">
    <source>
        <dbReference type="EMBL" id="MET1489021.1"/>
    </source>
</evidence>
<protein>
    <recommendedName>
        <fullName evidence="4 10">2-dehydropantoate 2-reductase</fullName>
        <ecNumber evidence="3 10">1.1.1.169</ecNumber>
    </recommendedName>
    <alternativeName>
        <fullName evidence="8 10">Ketopantoate reductase</fullName>
    </alternativeName>
</protein>
<accession>A0ABV2CMB2</accession>
<comment type="similarity">
    <text evidence="2 10">Belongs to the ketopantoate reductase family.</text>
</comment>
<feature type="domain" description="Ketopantoate reductase C-terminal" evidence="12">
    <location>
        <begin position="178"/>
        <end position="283"/>
    </location>
</feature>
<comment type="caution">
    <text evidence="13">The sequence shown here is derived from an EMBL/GenBank/DDBJ whole genome shotgun (WGS) entry which is preliminary data.</text>
</comment>
<proteinExistence type="inferred from homology"/>
<dbReference type="NCBIfam" id="NF005094">
    <property type="entry name" value="PRK06522.2-5"/>
    <property type="match status" value="1"/>
</dbReference>
<dbReference type="EC" id="1.1.1.169" evidence="3 10"/>
<evidence type="ECO:0000256" key="10">
    <source>
        <dbReference type="RuleBase" id="RU362068"/>
    </source>
</evidence>
<dbReference type="EMBL" id="JBEWLZ010000002">
    <property type="protein sequence ID" value="MET1489021.1"/>
    <property type="molecule type" value="Genomic_DNA"/>
</dbReference>
<keyword evidence="7 10" id="KW-0560">Oxidoreductase</keyword>
<dbReference type="Pfam" id="PF02558">
    <property type="entry name" value="ApbA"/>
    <property type="match status" value="1"/>
</dbReference>
<dbReference type="Pfam" id="PF08546">
    <property type="entry name" value="ApbA_C"/>
    <property type="match status" value="1"/>
</dbReference>
<dbReference type="Proteomes" id="UP001548590">
    <property type="component" value="Unassembled WGS sequence"/>
</dbReference>
<sequence>MRFLILGAGALGGYFGGRLAEAGEDVTFLLRPRRAAQIAQTGLVIRSPAGELHLPSPQCVQADALTPEYDVVLLGCKAYDLDSAMDAIEPALGPQTMILPLLNGLCHLDVLAARFGHERLLGGLCQISAALDAQGAIEHFTPLHNLIFGELDGGTSPRVEALAAAFARARFDERLSPDIVQEMWEKWCTIASLAGMTCLMRATVGDIVVAGGAEIALQLFAECRAIAAHNGHAPQAQAIERTTAMITASGSPVTASMYKDILRGAPTEADHIVSELLRRGDPAQSYPLLRVVQAHLLAYEAQRKRLAG</sequence>
<keyword evidence="6 10" id="KW-0521">NADP</keyword>
<dbReference type="InterPro" id="IPR013328">
    <property type="entry name" value="6PGD_dom2"/>
</dbReference>
<evidence type="ECO:0000259" key="11">
    <source>
        <dbReference type="Pfam" id="PF02558"/>
    </source>
</evidence>
<evidence type="ECO:0000256" key="2">
    <source>
        <dbReference type="ARBA" id="ARBA00007870"/>
    </source>
</evidence>
<dbReference type="PANTHER" id="PTHR21708">
    <property type="entry name" value="PROBABLE 2-DEHYDROPANTOATE 2-REDUCTASE"/>
    <property type="match status" value="1"/>
</dbReference>
<dbReference type="InterPro" id="IPR003710">
    <property type="entry name" value="ApbA"/>
</dbReference>
<keyword evidence="5 10" id="KW-0566">Pantothenate biosynthesis</keyword>
<name>A0ABV2CMB2_9RHOO</name>
<evidence type="ECO:0000259" key="12">
    <source>
        <dbReference type="Pfam" id="PF08546"/>
    </source>
</evidence>
<evidence type="ECO:0000256" key="9">
    <source>
        <dbReference type="ARBA" id="ARBA00048793"/>
    </source>
</evidence>
<dbReference type="Gene3D" id="1.10.1040.10">
    <property type="entry name" value="N-(1-d-carboxylethyl)-l-norvaline Dehydrogenase, domain 2"/>
    <property type="match status" value="1"/>
</dbReference>
<feature type="domain" description="Ketopantoate reductase N-terminal" evidence="11">
    <location>
        <begin position="4"/>
        <end position="152"/>
    </location>
</feature>
<organism evidence="13 14">
    <name type="scientific">Uliginosibacterium paludis</name>
    <dbReference type="NCBI Taxonomy" id="1615952"/>
    <lineage>
        <taxon>Bacteria</taxon>
        <taxon>Pseudomonadati</taxon>
        <taxon>Pseudomonadota</taxon>
        <taxon>Betaproteobacteria</taxon>
        <taxon>Rhodocyclales</taxon>
        <taxon>Zoogloeaceae</taxon>
        <taxon>Uliginosibacterium</taxon>
    </lineage>
</organism>
<dbReference type="RefSeq" id="WP_345924116.1">
    <property type="nucleotide sequence ID" value="NZ_JBDIVF010000001.1"/>
</dbReference>
<evidence type="ECO:0000313" key="14">
    <source>
        <dbReference type="Proteomes" id="UP001548590"/>
    </source>
</evidence>
<evidence type="ECO:0000256" key="7">
    <source>
        <dbReference type="ARBA" id="ARBA00023002"/>
    </source>
</evidence>
<dbReference type="InterPro" id="IPR013752">
    <property type="entry name" value="KPA_reductase"/>
</dbReference>
<dbReference type="SUPFAM" id="SSF48179">
    <property type="entry name" value="6-phosphogluconate dehydrogenase C-terminal domain-like"/>
    <property type="match status" value="1"/>
</dbReference>
<evidence type="ECO:0000256" key="8">
    <source>
        <dbReference type="ARBA" id="ARBA00032024"/>
    </source>
</evidence>